<evidence type="ECO:0000313" key="2">
    <source>
        <dbReference type="Proteomes" id="UP000789525"/>
    </source>
</evidence>
<keyword evidence="2" id="KW-1185">Reference proteome</keyword>
<feature type="non-terminal residue" evidence="1">
    <location>
        <position position="354"/>
    </location>
</feature>
<sequence>TWRVASAVRVLQLAVALLLYLPLVSALPTIQERATVCNGRAELCNRSYGNVTFLTSHDSFASSPNPLALARTQQIDLNAQMKLGVRGLQAQSHMKDGRLFDGGSVLDYLKKVKAFMDANPNEVFTFIFTNPENLSPKSVWDPIFQQAGLVGLAYVPPHLPMKASEWPTLGQMIDSVDYGANTAEVPYILPEFDHVWEPPFSSTDPSFPCRVDRISGPLSSQDHMFMINHNLNAKVSPWKSKRLAEPEPVAKPGWFDSITSAIGNGVDHVKDTIDQGVDHVKDTIDQVGDNVNTDALPTILVPDFLSAPRTNGMASILADSNGCSAFSGGKAANFVLLDFVDIGQGMKTVNLMNG</sequence>
<organism evidence="1 2">
    <name type="scientific">Acaulospora colombiana</name>
    <dbReference type="NCBI Taxonomy" id="27376"/>
    <lineage>
        <taxon>Eukaryota</taxon>
        <taxon>Fungi</taxon>
        <taxon>Fungi incertae sedis</taxon>
        <taxon>Mucoromycota</taxon>
        <taxon>Glomeromycotina</taxon>
        <taxon>Glomeromycetes</taxon>
        <taxon>Diversisporales</taxon>
        <taxon>Acaulosporaceae</taxon>
        <taxon>Acaulospora</taxon>
    </lineage>
</organism>
<reference evidence="1" key="1">
    <citation type="submission" date="2021-06" db="EMBL/GenBank/DDBJ databases">
        <authorList>
            <person name="Kallberg Y."/>
            <person name="Tangrot J."/>
            <person name="Rosling A."/>
        </authorList>
    </citation>
    <scope>NUCLEOTIDE SEQUENCE</scope>
    <source>
        <strain evidence="1">CL356</strain>
    </source>
</reference>
<dbReference type="Proteomes" id="UP000789525">
    <property type="component" value="Unassembled WGS sequence"/>
</dbReference>
<name>A0ACA9PYA8_9GLOM</name>
<gene>
    <name evidence="1" type="ORF">ACOLOM_LOCUS11343</name>
</gene>
<protein>
    <submittedName>
        <fullName evidence="1">9188_t:CDS:1</fullName>
    </submittedName>
</protein>
<comment type="caution">
    <text evidence="1">The sequence shown here is derived from an EMBL/GenBank/DDBJ whole genome shotgun (WGS) entry which is preliminary data.</text>
</comment>
<proteinExistence type="predicted"/>
<feature type="non-terminal residue" evidence="1">
    <location>
        <position position="1"/>
    </location>
</feature>
<evidence type="ECO:0000313" key="1">
    <source>
        <dbReference type="EMBL" id="CAG8725485.1"/>
    </source>
</evidence>
<accession>A0ACA9PYA8</accession>
<dbReference type="EMBL" id="CAJVPT010040468">
    <property type="protein sequence ID" value="CAG8725485.1"/>
    <property type="molecule type" value="Genomic_DNA"/>
</dbReference>